<accession>A0A9J6GHD5</accession>
<comment type="similarity">
    <text evidence="2">Belongs to the otopetrin family.</text>
</comment>
<feature type="transmembrane region" description="Helical" evidence="12">
    <location>
        <begin position="129"/>
        <end position="149"/>
    </location>
</feature>
<dbReference type="PANTHER" id="PTHR21522">
    <property type="entry name" value="PROTON CHANNEL OTOP"/>
    <property type="match status" value="1"/>
</dbReference>
<dbReference type="Proteomes" id="UP000821853">
    <property type="component" value="Chromosome 4"/>
</dbReference>
<keyword evidence="15" id="KW-1185">Reference proteome</keyword>
<keyword evidence="9 12" id="KW-0472">Membrane</keyword>
<name>A0A9J6GHD5_HAELO</name>
<evidence type="ECO:0000256" key="10">
    <source>
        <dbReference type="ARBA" id="ARBA00023303"/>
    </source>
</evidence>
<dbReference type="GO" id="GO:0015252">
    <property type="term" value="F:proton channel activity"/>
    <property type="evidence" value="ECO:0007669"/>
    <property type="project" value="InterPro"/>
</dbReference>
<keyword evidence="5 12" id="KW-0812">Transmembrane</keyword>
<feature type="transmembrane region" description="Helical" evidence="12">
    <location>
        <begin position="386"/>
        <end position="406"/>
    </location>
</feature>
<feature type="transmembrane region" description="Helical" evidence="12">
    <location>
        <begin position="581"/>
        <end position="599"/>
    </location>
</feature>
<feature type="signal peptide" evidence="13">
    <location>
        <begin position="1"/>
        <end position="20"/>
    </location>
</feature>
<dbReference type="GO" id="GO:0005886">
    <property type="term" value="C:plasma membrane"/>
    <property type="evidence" value="ECO:0007669"/>
    <property type="project" value="UniProtKB-SubCell"/>
</dbReference>
<feature type="transmembrane region" description="Helical" evidence="12">
    <location>
        <begin position="161"/>
        <end position="182"/>
    </location>
</feature>
<evidence type="ECO:0000256" key="8">
    <source>
        <dbReference type="ARBA" id="ARBA00023065"/>
    </source>
</evidence>
<keyword evidence="6" id="KW-0375">Hydrogen ion transport</keyword>
<sequence length="716" mass="80223">MYRRLAIWLRLWNFTTISNASLVLRVHCDYAASSLQQVGSAGNGKTGGGSLPDVAGPPSTDSLPSDEKCNGNIYTITQPCSSGRSSPTNTSFRMRNLQPDSVSNHVRSESNEESLESNGSAIRRNLTTMLSLIYAIFIVTLGCIFTSTYHGALFSMKEYNEVYGCVVCVMGIAWLVVLHVDLTRYKLHILARIKKKLKEYEDLADRFSFTTECVINEQYPWAEEAAKGHPVLPHYRFLKGRHSGSFFLKTGMAVFCSGHIIHEGLMLSKHVIDWNRDPERCSDLTSVLLHSLRPVYSFYQLFIVFKYSNIVINRFKEVARFGVMHLIATSLHNWFSTIVDDAMSSHGHHHGGEHHGNLTNDSHHHHSESEDSCAGLYGPTFSSAAYLYPCTIEFSIILAGVWFIVWQNIGNVHLHSKGTTRSPTRVNVVISADCHAANKGLFSGILVLLTSIITVIIFFVVVQGDNFKLVGGTIYNCQEGILTALGLVTSVVAYFKVVQLDQNAHPVTFLDNFLLFIPLPFYFIHAILCIMAELHLEEHMRIGLRVMSVLQIIIQTPVLIDGLRRCSNSHVLRYRKPGREIITFLLILNVTQWVVFTVQQKHIDELIAAKVVYGNLWGFIGHATIPLMLFYRFHSAVCLADIWQAAYHKGDGADEEVYGERPLGETKAKRNAAHDRTTQVPFHHIGPGPASAKTTEPPLSSKFNLTCHSAYILWDT</sequence>
<feature type="transmembrane region" description="Helical" evidence="12">
    <location>
        <begin position="611"/>
        <end position="631"/>
    </location>
</feature>
<protein>
    <submittedName>
        <fullName evidence="14">Uncharacterized protein</fullName>
    </submittedName>
</protein>
<dbReference type="VEuPathDB" id="VectorBase:HLOH_042182"/>
<evidence type="ECO:0000256" key="4">
    <source>
        <dbReference type="ARBA" id="ARBA00022475"/>
    </source>
</evidence>
<feature type="transmembrane region" description="Helical" evidence="12">
    <location>
        <begin position="441"/>
        <end position="461"/>
    </location>
</feature>
<organism evidence="14 15">
    <name type="scientific">Haemaphysalis longicornis</name>
    <name type="common">Bush tick</name>
    <dbReference type="NCBI Taxonomy" id="44386"/>
    <lineage>
        <taxon>Eukaryota</taxon>
        <taxon>Metazoa</taxon>
        <taxon>Ecdysozoa</taxon>
        <taxon>Arthropoda</taxon>
        <taxon>Chelicerata</taxon>
        <taxon>Arachnida</taxon>
        <taxon>Acari</taxon>
        <taxon>Parasitiformes</taxon>
        <taxon>Ixodida</taxon>
        <taxon>Ixodoidea</taxon>
        <taxon>Ixodidae</taxon>
        <taxon>Haemaphysalinae</taxon>
        <taxon>Haemaphysalis</taxon>
    </lineage>
</organism>
<dbReference type="AlphaFoldDB" id="A0A9J6GHD5"/>
<dbReference type="PANTHER" id="PTHR21522:SF58">
    <property type="entry name" value="AGAP000074-PA"/>
    <property type="match status" value="1"/>
</dbReference>
<evidence type="ECO:0000256" key="3">
    <source>
        <dbReference type="ARBA" id="ARBA00022448"/>
    </source>
</evidence>
<evidence type="ECO:0000256" key="13">
    <source>
        <dbReference type="SAM" id="SignalP"/>
    </source>
</evidence>
<feature type="chain" id="PRO_5039894524" evidence="13">
    <location>
        <begin position="21"/>
        <end position="716"/>
    </location>
</feature>
<dbReference type="Pfam" id="PF03189">
    <property type="entry name" value="Otopetrin"/>
    <property type="match status" value="2"/>
</dbReference>
<feature type="compositionally biased region" description="Gly residues" evidence="11">
    <location>
        <begin position="41"/>
        <end position="50"/>
    </location>
</feature>
<gene>
    <name evidence="14" type="ORF">HPB48_001104</name>
</gene>
<feature type="transmembrane region" description="Helical" evidence="12">
    <location>
        <begin position="542"/>
        <end position="560"/>
    </location>
</feature>
<keyword evidence="4" id="KW-1003">Cell membrane</keyword>
<evidence type="ECO:0000256" key="7">
    <source>
        <dbReference type="ARBA" id="ARBA00022989"/>
    </source>
</evidence>
<feature type="transmembrane region" description="Helical" evidence="12">
    <location>
        <begin position="512"/>
        <end position="536"/>
    </location>
</feature>
<dbReference type="InterPro" id="IPR004878">
    <property type="entry name" value="Otopetrin"/>
</dbReference>
<evidence type="ECO:0000256" key="2">
    <source>
        <dbReference type="ARBA" id="ARBA00006513"/>
    </source>
</evidence>
<evidence type="ECO:0000256" key="1">
    <source>
        <dbReference type="ARBA" id="ARBA00004651"/>
    </source>
</evidence>
<feature type="region of interest" description="Disordered" evidence="11">
    <location>
        <begin position="346"/>
        <end position="366"/>
    </location>
</feature>
<proteinExistence type="inferred from homology"/>
<keyword evidence="8" id="KW-0406">Ion transport</keyword>
<feature type="transmembrane region" description="Helical" evidence="12">
    <location>
        <begin position="481"/>
        <end position="500"/>
    </location>
</feature>
<comment type="subcellular location">
    <subcellularLocation>
        <location evidence="1">Cell membrane</location>
        <topology evidence="1">Multi-pass membrane protein</topology>
    </subcellularLocation>
</comment>
<evidence type="ECO:0000256" key="6">
    <source>
        <dbReference type="ARBA" id="ARBA00022781"/>
    </source>
</evidence>
<keyword evidence="3" id="KW-0813">Transport</keyword>
<feature type="region of interest" description="Disordered" evidence="11">
    <location>
        <begin position="41"/>
        <end position="66"/>
    </location>
</feature>
<evidence type="ECO:0000256" key="9">
    <source>
        <dbReference type="ARBA" id="ARBA00023136"/>
    </source>
</evidence>
<evidence type="ECO:0000256" key="12">
    <source>
        <dbReference type="SAM" id="Phobius"/>
    </source>
</evidence>
<evidence type="ECO:0000256" key="5">
    <source>
        <dbReference type="ARBA" id="ARBA00022692"/>
    </source>
</evidence>
<evidence type="ECO:0000313" key="14">
    <source>
        <dbReference type="EMBL" id="KAH9373928.1"/>
    </source>
</evidence>
<reference evidence="14 15" key="1">
    <citation type="journal article" date="2020" name="Cell">
        <title>Large-Scale Comparative Analyses of Tick Genomes Elucidate Their Genetic Diversity and Vector Capacities.</title>
        <authorList>
            <consortium name="Tick Genome and Microbiome Consortium (TIGMIC)"/>
            <person name="Jia N."/>
            <person name="Wang J."/>
            <person name="Shi W."/>
            <person name="Du L."/>
            <person name="Sun Y."/>
            <person name="Zhan W."/>
            <person name="Jiang J.F."/>
            <person name="Wang Q."/>
            <person name="Zhang B."/>
            <person name="Ji P."/>
            <person name="Bell-Sakyi L."/>
            <person name="Cui X.M."/>
            <person name="Yuan T.T."/>
            <person name="Jiang B.G."/>
            <person name="Yang W.F."/>
            <person name="Lam T.T."/>
            <person name="Chang Q.C."/>
            <person name="Ding S.J."/>
            <person name="Wang X.J."/>
            <person name="Zhu J.G."/>
            <person name="Ruan X.D."/>
            <person name="Zhao L."/>
            <person name="Wei J.T."/>
            <person name="Ye R.Z."/>
            <person name="Que T.C."/>
            <person name="Du C.H."/>
            <person name="Zhou Y.H."/>
            <person name="Cheng J.X."/>
            <person name="Dai P.F."/>
            <person name="Guo W.B."/>
            <person name="Han X.H."/>
            <person name="Huang E.J."/>
            <person name="Li L.F."/>
            <person name="Wei W."/>
            <person name="Gao Y.C."/>
            <person name="Liu J.Z."/>
            <person name="Shao H.Z."/>
            <person name="Wang X."/>
            <person name="Wang C.C."/>
            <person name="Yang T.C."/>
            <person name="Huo Q.B."/>
            <person name="Li W."/>
            <person name="Chen H.Y."/>
            <person name="Chen S.E."/>
            <person name="Zhou L.G."/>
            <person name="Ni X.B."/>
            <person name="Tian J.H."/>
            <person name="Sheng Y."/>
            <person name="Liu T."/>
            <person name="Pan Y.S."/>
            <person name="Xia L.Y."/>
            <person name="Li J."/>
            <person name="Zhao F."/>
            <person name="Cao W.C."/>
        </authorList>
    </citation>
    <scope>NUCLEOTIDE SEQUENCE [LARGE SCALE GENOMIC DNA]</scope>
    <source>
        <strain evidence="14">HaeL-2018</strain>
    </source>
</reference>
<keyword evidence="13" id="KW-0732">Signal</keyword>
<dbReference type="EMBL" id="JABSTR010000006">
    <property type="protein sequence ID" value="KAH9373928.1"/>
    <property type="molecule type" value="Genomic_DNA"/>
</dbReference>
<comment type="caution">
    <text evidence="14">The sequence shown here is derived from an EMBL/GenBank/DDBJ whole genome shotgun (WGS) entry which is preliminary data.</text>
</comment>
<evidence type="ECO:0000256" key="11">
    <source>
        <dbReference type="SAM" id="MobiDB-lite"/>
    </source>
</evidence>
<keyword evidence="10" id="KW-0407">Ion channel</keyword>
<dbReference type="OMA" id="TMWITET"/>
<dbReference type="OrthoDB" id="6429739at2759"/>
<keyword evidence="7 12" id="KW-1133">Transmembrane helix</keyword>
<evidence type="ECO:0000313" key="15">
    <source>
        <dbReference type="Proteomes" id="UP000821853"/>
    </source>
</evidence>